<feature type="region of interest" description="Disordered" evidence="1">
    <location>
        <begin position="1"/>
        <end position="107"/>
    </location>
</feature>
<dbReference type="HOGENOM" id="CLU_394343_0_0_1"/>
<dbReference type="AlphaFoldDB" id="A0A0C7MWN8"/>
<feature type="region of interest" description="Disordered" evidence="1">
    <location>
        <begin position="323"/>
        <end position="363"/>
    </location>
</feature>
<gene>
    <name evidence="2" type="ORF">LALA0_S04e05688g</name>
</gene>
<name>A0A0C7MWN8_9SACH</name>
<feature type="region of interest" description="Disordered" evidence="1">
    <location>
        <begin position="556"/>
        <end position="699"/>
    </location>
</feature>
<sequence length="699" mass="77039">MGLGINKKPSRVPDLSRYDYHYQNKNENDTGFRLSAAAAAASTGGRSQSLVHSRNPVHARPETANHRSHSLRHNGKSERVGSLTNRTQSQRPVSSAPGIPSSRSNSMVTVHTTEVRDFSGRTHSITKKTVRRVNGYEYVETTTTTTNSKPLGPAQDSDRHFNEFTTDLSHDLDSNYDHHLNNRVSDTLREEDNEDDDNNIDIDDASFSDAIDYLPQRQSPENRLPTTLPRKVRRQEKQPFKKVAVTKQQEKPKKVLTEQEIYAKALIAARKKVYGETGSDAEKVDGYASPQAPARMSSLREAPPAVIPEERKKRRSFSLKMLAQKQAQPESAMVPDYRSSEKTRTTLRGQPPTTTHNSTKGHSMTNEEIHLKAVQLAREKYLAGETAPPTQMSTTDAQNDTLREAPKAKDAYTTPAEDAHTRPAEDVNTRPAGSGSKVKNFFNKVAQFSQENYGYQNKNGKRPGAGTRSESGASREVSQPNNDRQSVAMDANLEKRAVLREDQFHDKVNSVVEPGTDSPANTEAVPGAIENGVMSVQRSVSVERDVPGIARPAPPEVLEVESQESEVLPVTNLDGPLASTDFQTARSDQIETPPVPLTSTGMEPEEQLSLPATHENQTQPKASTLASSVSSSQANFSRQSVRGSLAGKRQELQQPKPAGGSINEVPEATTVKTSQSSTKKPNFLQKLFKRSSRKTKQNH</sequence>
<evidence type="ECO:0000313" key="2">
    <source>
        <dbReference type="EMBL" id="CEP62011.1"/>
    </source>
</evidence>
<dbReference type="RefSeq" id="XP_022628241.1">
    <property type="nucleotide sequence ID" value="XM_022772814.1"/>
</dbReference>
<feature type="region of interest" description="Disordered" evidence="1">
    <location>
        <begin position="452"/>
        <end position="487"/>
    </location>
</feature>
<feature type="compositionally biased region" description="Basic and acidic residues" evidence="1">
    <location>
        <begin position="417"/>
        <end position="428"/>
    </location>
</feature>
<feature type="compositionally biased region" description="Polar residues" evidence="1">
    <location>
        <begin position="82"/>
        <end position="93"/>
    </location>
</feature>
<feature type="compositionally biased region" description="Polar residues" evidence="1">
    <location>
        <begin position="346"/>
        <end position="363"/>
    </location>
</feature>
<feature type="compositionally biased region" description="Basic residues" evidence="1">
    <location>
        <begin position="687"/>
        <end position="699"/>
    </location>
</feature>
<dbReference type="GeneID" id="34685455"/>
<feature type="compositionally biased region" description="Polar residues" evidence="1">
    <location>
        <begin position="216"/>
        <end position="225"/>
    </location>
</feature>
<feature type="region of interest" description="Disordered" evidence="1">
    <location>
        <begin position="215"/>
        <end position="240"/>
    </location>
</feature>
<proteinExistence type="predicted"/>
<feature type="compositionally biased region" description="Polar residues" evidence="1">
    <location>
        <begin position="468"/>
        <end position="485"/>
    </location>
</feature>
<dbReference type="OrthoDB" id="4069015at2759"/>
<feature type="compositionally biased region" description="Low complexity" evidence="1">
    <location>
        <begin position="622"/>
        <end position="640"/>
    </location>
</feature>
<evidence type="ECO:0000256" key="1">
    <source>
        <dbReference type="SAM" id="MobiDB-lite"/>
    </source>
</evidence>
<dbReference type="Proteomes" id="UP000054304">
    <property type="component" value="Unassembled WGS sequence"/>
</dbReference>
<feature type="compositionally biased region" description="Low complexity" evidence="1">
    <location>
        <begin position="669"/>
        <end position="680"/>
    </location>
</feature>
<feature type="region of interest" description="Disordered" evidence="1">
    <location>
        <begin position="405"/>
        <end position="436"/>
    </location>
</feature>
<reference evidence="2 3" key="1">
    <citation type="submission" date="2014-12" db="EMBL/GenBank/DDBJ databases">
        <authorList>
            <person name="Neuveglise Cecile"/>
        </authorList>
    </citation>
    <scope>NUCLEOTIDE SEQUENCE [LARGE SCALE GENOMIC DNA]</scope>
    <source>
        <strain evidence="2 3">CBS 12615</strain>
    </source>
</reference>
<feature type="compositionally biased region" description="Basic and acidic residues" evidence="1">
    <location>
        <begin position="14"/>
        <end position="30"/>
    </location>
</feature>
<accession>A0A0C7MWN8</accession>
<keyword evidence="3" id="KW-1185">Reference proteome</keyword>
<organism evidence="2 3">
    <name type="scientific">Lachancea lanzarotensis</name>
    <dbReference type="NCBI Taxonomy" id="1245769"/>
    <lineage>
        <taxon>Eukaryota</taxon>
        <taxon>Fungi</taxon>
        <taxon>Dikarya</taxon>
        <taxon>Ascomycota</taxon>
        <taxon>Saccharomycotina</taxon>
        <taxon>Saccharomycetes</taxon>
        <taxon>Saccharomycetales</taxon>
        <taxon>Saccharomycetaceae</taxon>
        <taxon>Lachancea</taxon>
    </lineage>
</organism>
<dbReference type="EMBL" id="LN736363">
    <property type="protein sequence ID" value="CEP62011.1"/>
    <property type="molecule type" value="Genomic_DNA"/>
</dbReference>
<protein>
    <submittedName>
        <fullName evidence="2">LALA0S04e05688g1_1</fullName>
    </submittedName>
</protein>
<evidence type="ECO:0000313" key="3">
    <source>
        <dbReference type="Proteomes" id="UP000054304"/>
    </source>
</evidence>